<sequence length="393" mass="42496">MFTTERSHKCLQISSPGNEILIKWEGNYIYSASRSVDASASHTALAAPFITSSSTTPYRVNGRFARLPSAQSPPSHTAQRALDRVSPCPLPPLSLTPPPAFVGEPSVMTEPETPAPAPGMSTAETLALLTTQMAQLFALLQPPTAPAAPPAPAAKPALLPPLVMPVAQPQFQPPLVPLNSPAGASPSLRSLFPDIEPACITAVIAHELKAADLYKLDTRVKDSEPTYSLSATGVFEMNNSKHKTYKNLNSVVFPLHTYFAILTAHLPNRSASTVYFYRYLTHIATLATEYEWPAVFEYHTLFFNRRRGDMAAGNYDSWGGSDLGLLSSYVYPHRKAISVAPAKGNSKRPTSVGTDPCRNYNLGKCTSPCSYGRPHICSAPACGKEHPLTQHPK</sequence>
<reference evidence="1" key="1">
    <citation type="submission" date="2023-03" db="EMBL/GenBank/DDBJ databases">
        <title>Massive genome expansion in bonnet fungi (Mycena s.s.) driven by repeated elements and novel gene families across ecological guilds.</title>
        <authorList>
            <consortium name="Lawrence Berkeley National Laboratory"/>
            <person name="Harder C.B."/>
            <person name="Miyauchi S."/>
            <person name="Viragh M."/>
            <person name="Kuo A."/>
            <person name="Thoen E."/>
            <person name="Andreopoulos B."/>
            <person name="Lu D."/>
            <person name="Skrede I."/>
            <person name="Drula E."/>
            <person name="Henrissat B."/>
            <person name="Morin E."/>
            <person name="Kohler A."/>
            <person name="Barry K."/>
            <person name="LaButti K."/>
            <person name="Morin E."/>
            <person name="Salamov A."/>
            <person name="Lipzen A."/>
            <person name="Mereny Z."/>
            <person name="Hegedus B."/>
            <person name="Baldrian P."/>
            <person name="Stursova M."/>
            <person name="Weitz H."/>
            <person name="Taylor A."/>
            <person name="Grigoriev I.V."/>
            <person name="Nagy L.G."/>
            <person name="Martin F."/>
            <person name="Kauserud H."/>
        </authorList>
    </citation>
    <scope>NUCLEOTIDE SEQUENCE</scope>
    <source>
        <strain evidence="1">CBHHK182m</strain>
    </source>
</reference>
<organism evidence="1 2">
    <name type="scientific">Mycena metata</name>
    <dbReference type="NCBI Taxonomy" id="1033252"/>
    <lineage>
        <taxon>Eukaryota</taxon>
        <taxon>Fungi</taxon>
        <taxon>Dikarya</taxon>
        <taxon>Basidiomycota</taxon>
        <taxon>Agaricomycotina</taxon>
        <taxon>Agaricomycetes</taxon>
        <taxon>Agaricomycetidae</taxon>
        <taxon>Agaricales</taxon>
        <taxon>Marasmiineae</taxon>
        <taxon>Mycenaceae</taxon>
        <taxon>Mycena</taxon>
    </lineage>
</organism>
<comment type="caution">
    <text evidence="1">The sequence shown here is derived from an EMBL/GenBank/DDBJ whole genome shotgun (WGS) entry which is preliminary data.</text>
</comment>
<name>A0AAD7K1N5_9AGAR</name>
<dbReference type="EMBL" id="JARKIB010000009">
    <property type="protein sequence ID" value="KAJ7776423.1"/>
    <property type="molecule type" value="Genomic_DNA"/>
</dbReference>
<accession>A0AAD7K1N5</accession>
<keyword evidence="2" id="KW-1185">Reference proteome</keyword>
<dbReference type="AlphaFoldDB" id="A0AAD7K1N5"/>
<protein>
    <submittedName>
        <fullName evidence="1">Uncharacterized protein</fullName>
    </submittedName>
</protein>
<evidence type="ECO:0000313" key="1">
    <source>
        <dbReference type="EMBL" id="KAJ7776423.1"/>
    </source>
</evidence>
<dbReference type="Proteomes" id="UP001215598">
    <property type="component" value="Unassembled WGS sequence"/>
</dbReference>
<proteinExistence type="predicted"/>
<evidence type="ECO:0000313" key="2">
    <source>
        <dbReference type="Proteomes" id="UP001215598"/>
    </source>
</evidence>
<gene>
    <name evidence="1" type="ORF">B0H16DRAFT_1684268</name>
</gene>